<dbReference type="GO" id="GO:0005975">
    <property type="term" value="P:carbohydrate metabolic process"/>
    <property type="evidence" value="ECO:0007669"/>
    <property type="project" value="InterPro"/>
</dbReference>
<dbReference type="RefSeq" id="WP_081204589.1">
    <property type="nucleotide sequence ID" value="NZ_FOCZ01000003.1"/>
</dbReference>
<dbReference type="InterPro" id="IPR001223">
    <property type="entry name" value="Glyco_hydro18_cat"/>
</dbReference>
<evidence type="ECO:0000256" key="2">
    <source>
        <dbReference type="ARBA" id="ARBA00012566"/>
    </source>
</evidence>
<evidence type="ECO:0000256" key="1">
    <source>
        <dbReference type="ARBA" id="ARBA00009336"/>
    </source>
</evidence>
<dbReference type="Gene3D" id="3.20.20.80">
    <property type="entry name" value="Glycosidases"/>
    <property type="match status" value="1"/>
</dbReference>
<dbReference type="OrthoDB" id="7183084at2"/>
<proteinExistence type="inferred from homology"/>
<keyword evidence="5" id="KW-0326">Glycosidase</keyword>
<sequence>MKLHLACNRRWLHAAAVLLLSMSMNSCSKLGLKDDPSSLSGSGSNLHTELAVFAIPSPPNHKIVYYAFDATPTGTPAVKLPLTNFANAANEVVLFEGTPWEMADSVHYGSRSSYILTVNPNYTSYASIIRDARVLQSRGVKVLWNVDDANSWNTTTPFTTYNGTKLNYHQFAAFVKACVVDSLHFDGIALDVEHMGNTAANTNYTNLIKEFGLYFGPRSSNPTGTIYTAAIYDGARAGFAIGQSTTVAAYLNYVEDMGYFENNTTRFNRWANVIGASKTMIGVSKQYNSLSNATAAAAWEPAGGTKAGIMVFAGNVDSSYTNKIFRAVK</sequence>
<dbReference type="SUPFAM" id="SSF51445">
    <property type="entry name" value="(Trans)glycosidases"/>
    <property type="match status" value="1"/>
</dbReference>
<dbReference type="AlphaFoldDB" id="A0A1V9E1S8"/>
<dbReference type="STRING" id="354355.SAMN05660816_02322"/>
<dbReference type="Pfam" id="PF23916">
    <property type="entry name" value="TIM-barrel_EndoS"/>
    <property type="match status" value="1"/>
</dbReference>
<feature type="domain" description="GH18" evidence="8">
    <location>
        <begin position="76"/>
        <end position="329"/>
    </location>
</feature>
<comment type="caution">
    <text evidence="9">The sequence shown here is derived from an EMBL/GenBank/DDBJ whole genome shotgun (WGS) entry which is preliminary data.</text>
</comment>
<evidence type="ECO:0000256" key="7">
    <source>
        <dbReference type="SAM" id="SignalP"/>
    </source>
</evidence>
<evidence type="ECO:0000256" key="4">
    <source>
        <dbReference type="ARBA" id="ARBA00022801"/>
    </source>
</evidence>
<dbReference type="Proteomes" id="UP000192610">
    <property type="component" value="Unassembled WGS sequence"/>
</dbReference>
<protein>
    <recommendedName>
        <fullName evidence="2">mannosyl-glycoprotein endo-beta-N-acetylglucosaminidase</fullName>
        <ecNumber evidence="2">3.2.1.96</ecNumber>
    </recommendedName>
</protein>
<evidence type="ECO:0000256" key="5">
    <source>
        <dbReference type="ARBA" id="ARBA00023295"/>
    </source>
</evidence>
<keyword evidence="10" id="KW-1185">Reference proteome</keyword>
<dbReference type="InterPro" id="IPR017853">
    <property type="entry name" value="GH"/>
</dbReference>
<evidence type="ECO:0000256" key="6">
    <source>
        <dbReference type="ARBA" id="ARBA00034414"/>
    </source>
</evidence>
<dbReference type="PROSITE" id="PS51910">
    <property type="entry name" value="GH18_2"/>
    <property type="match status" value="1"/>
</dbReference>
<dbReference type="GO" id="GO:0033925">
    <property type="term" value="F:mannosyl-glycoprotein endo-beta-N-acetylglucosaminidase activity"/>
    <property type="evidence" value="ECO:0007669"/>
    <property type="project" value="UniProtKB-EC"/>
</dbReference>
<organism evidence="9 10">
    <name type="scientific">Niastella yeongjuensis</name>
    <dbReference type="NCBI Taxonomy" id="354355"/>
    <lineage>
        <taxon>Bacteria</taxon>
        <taxon>Pseudomonadati</taxon>
        <taxon>Bacteroidota</taxon>
        <taxon>Chitinophagia</taxon>
        <taxon>Chitinophagales</taxon>
        <taxon>Chitinophagaceae</taxon>
        <taxon>Niastella</taxon>
    </lineage>
</organism>
<gene>
    <name evidence="9" type="ORF">A4H97_17885</name>
</gene>
<dbReference type="InterPro" id="IPR057016">
    <property type="entry name" value="EndoS_F2-like_TIM-barrel"/>
</dbReference>
<keyword evidence="3 7" id="KW-0732">Signal</keyword>
<name>A0A1V9E1S8_9BACT</name>
<dbReference type="EC" id="3.2.1.96" evidence="2"/>
<comment type="similarity">
    <text evidence="1">Belongs to the glycosyl hydrolase 18 family.</text>
</comment>
<keyword evidence="4" id="KW-0378">Hydrolase</keyword>
<comment type="catalytic activity">
    <reaction evidence="6">
        <text>an N(4)-(oligosaccharide-(1-&gt;3)-[oligosaccharide-(1-&gt;6)]-beta-D-Man-(1-&gt;4)-beta-D-GlcNAc-(1-&gt;4)-alpha-D-GlcNAc)-L-asparaginyl-[protein] + H2O = an oligosaccharide-(1-&gt;3)-[oligosaccharide-(1-&gt;6)]-beta-D-Man-(1-&gt;4)-D-GlcNAc + N(4)-(N-acetyl-beta-D-glucosaminyl)-L-asparaginyl-[protein]</text>
        <dbReference type="Rhea" id="RHEA:73067"/>
        <dbReference type="Rhea" id="RHEA-COMP:12603"/>
        <dbReference type="Rhea" id="RHEA-COMP:18176"/>
        <dbReference type="ChEBI" id="CHEBI:15377"/>
        <dbReference type="ChEBI" id="CHEBI:132248"/>
        <dbReference type="ChEBI" id="CHEBI:192714"/>
        <dbReference type="ChEBI" id="CHEBI:192715"/>
        <dbReference type="EC" id="3.2.1.96"/>
    </reaction>
</comment>
<evidence type="ECO:0000313" key="10">
    <source>
        <dbReference type="Proteomes" id="UP000192610"/>
    </source>
</evidence>
<evidence type="ECO:0000313" key="9">
    <source>
        <dbReference type="EMBL" id="OQP40083.1"/>
    </source>
</evidence>
<evidence type="ECO:0000256" key="3">
    <source>
        <dbReference type="ARBA" id="ARBA00022729"/>
    </source>
</evidence>
<evidence type="ECO:0000259" key="8">
    <source>
        <dbReference type="PROSITE" id="PS51910"/>
    </source>
</evidence>
<accession>A0A1V9E1S8</accession>
<reference evidence="10" key="1">
    <citation type="submission" date="2016-04" db="EMBL/GenBank/DDBJ databases">
        <authorList>
            <person name="Chen L."/>
            <person name="Zhuang W."/>
            <person name="Wang G."/>
        </authorList>
    </citation>
    <scope>NUCLEOTIDE SEQUENCE [LARGE SCALE GENOMIC DNA]</scope>
    <source>
        <strain evidence="10">17621</strain>
    </source>
</reference>
<feature type="chain" id="PRO_5010738029" description="mannosyl-glycoprotein endo-beta-N-acetylglucosaminidase" evidence="7">
    <location>
        <begin position="29"/>
        <end position="329"/>
    </location>
</feature>
<feature type="signal peptide" evidence="7">
    <location>
        <begin position="1"/>
        <end position="28"/>
    </location>
</feature>
<dbReference type="EMBL" id="LVXG01000078">
    <property type="protein sequence ID" value="OQP40083.1"/>
    <property type="molecule type" value="Genomic_DNA"/>
</dbReference>